<protein>
    <submittedName>
        <fullName evidence="1">Uncharacterized protein</fullName>
    </submittedName>
</protein>
<sequence>MATDSLVISPEVDSPNLLTESLSRHFTFGETPNIDNKGDVMLL</sequence>
<organism evidence="1">
    <name type="scientific">marine sediment metagenome</name>
    <dbReference type="NCBI Taxonomy" id="412755"/>
    <lineage>
        <taxon>unclassified sequences</taxon>
        <taxon>metagenomes</taxon>
        <taxon>ecological metagenomes</taxon>
    </lineage>
</organism>
<evidence type="ECO:0000313" key="1">
    <source>
        <dbReference type="EMBL" id="GAI23664.1"/>
    </source>
</evidence>
<dbReference type="AlphaFoldDB" id="X1NYC6"/>
<proteinExistence type="predicted"/>
<gene>
    <name evidence="1" type="ORF">S06H3_35525</name>
</gene>
<dbReference type="EMBL" id="BARV01021435">
    <property type="protein sequence ID" value="GAI23664.1"/>
    <property type="molecule type" value="Genomic_DNA"/>
</dbReference>
<name>X1NYC6_9ZZZZ</name>
<accession>X1NYC6</accession>
<reference evidence="1" key="1">
    <citation type="journal article" date="2014" name="Front. Microbiol.">
        <title>High frequency of phylogenetically diverse reductive dehalogenase-homologous genes in deep subseafloor sedimentary metagenomes.</title>
        <authorList>
            <person name="Kawai M."/>
            <person name="Futagami T."/>
            <person name="Toyoda A."/>
            <person name="Takaki Y."/>
            <person name="Nishi S."/>
            <person name="Hori S."/>
            <person name="Arai W."/>
            <person name="Tsubouchi T."/>
            <person name="Morono Y."/>
            <person name="Uchiyama I."/>
            <person name="Ito T."/>
            <person name="Fujiyama A."/>
            <person name="Inagaki F."/>
            <person name="Takami H."/>
        </authorList>
    </citation>
    <scope>NUCLEOTIDE SEQUENCE</scope>
    <source>
        <strain evidence="1">Expedition CK06-06</strain>
    </source>
</reference>
<comment type="caution">
    <text evidence="1">The sequence shown here is derived from an EMBL/GenBank/DDBJ whole genome shotgun (WGS) entry which is preliminary data.</text>
</comment>